<dbReference type="InterPro" id="IPR037518">
    <property type="entry name" value="MPN"/>
</dbReference>
<evidence type="ECO:0000256" key="4">
    <source>
        <dbReference type="ARBA" id="ARBA00022801"/>
    </source>
</evidence>
<dbReference type="RefSeq" id="WP_308914626.1">
    <property type="nucleotide sequence ID" value="NZ_JAVGVR010000002.1"/>
</dbReference>
<feature type="domain" description="MPN" evidence="7">
    <location>
        <begin position="38"/>
        <end position="161"/>
    </location>
</feature>
<dbReference type="PANTHER" id="PTHR30471:SF3">
    <property type="entry name" value="UPF0758 PROTEIN YEES-RELATED"/>
    <property type="match status" value="1"/>
</dbReference>
<sequence>MKNKKEKEFGEMEFMSIFEVVRIKQEIKESQEPFVKYSIRSPEDAQKLAASYIADEDREVLLVLMLNTKNQVVGLHRAHIGSLNASIVHPREVMKCAILNNAASIIVSHQHPSGDPTPSREDIDITKRLAEAGKILGIEVLDHVIVTHTGKHVSLREKGHL</sequence>
<keyword evidence="9" id="KW-1185">Reference proteome</keyword>
<dbReference type="PROSITE" id="PS50249">
    <property type="entry name" value="MPN"/>
    <property type="match status" value="1"/>
</dbReference>
<dbReference type="EMBL" id="JAVGVR010000002">
    <property type="protein sequence ID" value="MDQ6601003.1"/>
    <property type="molecule type" value="Genomic_DNA"/>
</dbReference>
<keyword evidence="3" id="KW-0479">Metal-binding</keyword>
<dbReference type="NCBIfam" id="TIGR00608">
    <property type="entry name" value="radc"/>
    <property type="match status" value="1"/>
</dbReference>
<evidence type="ECO:0000256" key="1">
    <source>
        <dbReference type="ARBA" id="ARBA00010243"/>
    </source>
</evidence>
<organism evidence="8 9">
    <name type="scientific">Bacillus salipaludis</name>
    <dbReference type="NCBI Taxonomy" id="2547811"/>
    <lineage>
        <taxon>Bacteria</taxon>
        <taxon>Bacillati</taxon>
        <taxon>Bacillota</taxon>
        <taxon>Bacilli</taxon>
        <taxon>Bacillales</taxon>
        <taxon>Bacillaceae</taxon>
        <taxon>Bacillus</taxon>
    </lineage>
</organism>
<evidence type="ECO:0000256" key="3">
    <source>
        <dbReference type="ARBA" id="ARBA00022723"/>
    </source>
</evidence>
<dbReference type="Pfam" id="PF04002">
    <property type="entry name" value="RadC"/>
    <property type="match status" value="1"/>
</dbReference>
<evidence type="ECO:0000256" key="5">
    <source>
        <dbReference type="ARBA" id="ARBA00022833"/>
    </source>
</evidence>
<comment type="caution">
    <text evidence="8">The sequence shown here is derived from an EMBL/GenBank/DDBJ whole genome shotgun (WGS) entry which is preliminary data.</text>
</comment>
<comment type="similarity">
    <text evidence="1">Belongs to the UPF0758 family.</text>
</comment>
<accession>A0AA90TWX4</accession>
<evidence type="ECO:0000313" key="8">
    <source>
        <dbReference type="EMBL" id="MDQ6601003.1"/>
    </source>
</evidence>
<dbReference type="GO" id="GO:0008237">
    <property type="term" value="F:metallopeptidase activity"/>
    <property type="evidence" value="ECO:0007669"/>
    <property type="project" value="UniProtKB-KW"/>
</dbReference>
<dbReference type="CDD" id="cd08071">
    <property type="entry name" value="MPN_DUF2466"/>
    <property type="match status" value="1"/>
</dbReference>
<proteinExistence type="inferred from homology"/>
<evidence type="ECO:0000256" key="6">
    <source>
        <dbReference type="ARBA" id="ARBA00023049"/>
    </source>
</evidence>
<dbReference type="GO" id="GO:0006508">
    <property type="term" value="P:proteolysis"/>
    <property type="evidence" value="ECO:0007669"/>
    <property type="project" value="UniProtKB-KW"/>
</dbReference>
<keyword evidence="2" id="KW-0645">Protease</keyword>
<keyword evidence="5" id="KW-0862">Zinc</keyword>
<dbReference type="Proteomes" id="UP001178888">
    <property type="component" value="Unassembled WGS sequence"/>
</dbReference>
<keyword evidence="6" id="KW-0482">Metalloprotease</keyword>
<evidence type="ECO:0000259" key="7">
    <source>
        <dbReference type="PROSITE" id="PS50249"/>
    </source>
</evidence>
<evidence type="ECO:0000256" key="2">
    <source>
        <dbReference type="ARBA" id="ARBA00022670"/>
    </source>
</evidence>
<keyword evidence="4" id="KW-0378">Hydrolase</keyword>
<dbReference type="AlphaFoldDB" id="A0AA90TWX4"/>
<name>A0AA90TWX4_9BACI</name>
<dbReference type="InterPro" id="IPR025657">
    <property type="entry name" value="RadC_JAB"/>
</dbReference>
<protein>
    <submittedName>
        <fullName evidence="8">DNA repair protein RadC</fullName>
    </submittedName>
</protein>
<dbReference type="GO" id="GO:0046872">
    <property type="term" value="F:metal ion binding"/>
    <property type="evidence" value="ECO:0007669"/>
    <property type="project" value="UniProtKB-KW"/>
</dbReference>
<gene>
    <name evidence="8" type="primary">radC</name>
    <name evidence="8" type="ORF">RCG21_32980</name>
</gene>
<dbReference type="Gene3D" id="3.40.140.10">
    <property type="entry name" value="Cytidine Deaminase, domain 2"/>
    <property type="match status" value="1"/>
</dbReference>
<evidence type="ECO:0000313" key="9">
    <source>
        <dbReference type="Proteomes" id="UP001178888"/>
    </source>
</evidence>
<dbReference type="PANTHER" id="PTHR30471">
    <property type="entry name" value="DNA REPAIR PROTEIN RADC"/>
    <property type="match status" value="1"/>
</dbReference>
<dbReference type="InterPro" id="IPR001405">
    <property type="entry name" value="UPF0758"/>
</dbReference>
<reference evidence="8" key="1">
    <citation type="submission" date="2023-08" db="EMBL/GenBank/DDBJ databases">
        <title>Nitrogen cycling bacteria in agricultural field soils.</title>
        <authorList>
            <person name="Jang J."/>
        </authorList>
    </citation>
    <scope>NUCLEOTIDE SEQUENCE</scope>
    <source>
        <strain evidence="8">PS3-36</strain>
    </source>
</reference>